<reference evidence="1" key="1">
    <citation type="submission" date="2021-10" db="EMBL/GenBank/DDBJ databases">
        <title>Novel species in genus Arthrobacter.</title>
        <authorList>
            <person name="Liu Y."/>
        </authorList>
    </citation>
    <scope>NUCLEOTIDE SEQUENCE</scope>
    <source>
        <strain evidence="1">Zg-Y453</strain>
    </source>
</reference>
<dbReference type="AlphaFoldDB" id="A0A9X1MB05"/>
<protein>
    <recommendedName>
        <fullName evidence="3">ACT domain-containing protein</fullName>
    </recommendedName>
</protein>
<accession>A0A9X1MB05</accession>
<dbReference type="RefSeq" id="WP_227893973.1">
    <property type="nucleotide sequence ID" value="NZ_CP099466.1"/>
</dbReference>
<dbReference type="CDD" id="cd02116">
    <property type="entry name" value="ACT"/>
    <property type="match status" value="1"/>
</dbReference>
<proteinExistence type="predicted"/>
<organism evidence="1 2">
    <name type="scientific">Arthrobacter caoxuetaonis</name>
    <dbReference type="NCBI Taxonomy" id="2886935"/>
    <lineage>
        <taxon>Bacteria</taxon>
        <taxon>Bacillati</taxon>
        <taxon>Actinomycetota</taxon>
        <taxon>Actinomycetes</taxon>
        <taxon>Micrococcales</taxon>
        <taxon>Micrococcaceae</taxon>
        <taxon>Arthrobacter</taxon>
    </lineage>
</organism>
<name>A0A9X1MB05_9MICC</name>
<keyword evidence="2" id="KW-1185">Reference proteome</keyword>
<evidence type="ECO:0000313" key="1">
    <source>
        <dbReference type="EMBL" id="MCC3296221.1"/>
    </source>
</evidence>
<dbReference type="Proteomes" id="UP001139158">
    <property type="component" value="Unassembled WGS sequence"/>
</dbReference>
<dbReference type="Gene3D" id="3.30.2130.10">
    <property type="entry name" value="VC0802-like"/>
    <property type="match status" value="1"/>
</dbReference>
<dbReference type="EMBL" id="JAJFZV010000001">
    <property type="protein sequence ID" value="MCC3296221.1"/>
    <property type="molecule type" value="Genomic_DNA"/>
</dbReference>
<gene>
    <name evidence="1" type="ORF">LJ757_00180</name>
</gene>
<dbReference type="SUPFAM" id="SSF55021">
    <property type="entry name" value="ACT-like"/>
    <property type="match status" value="1"/>
</dbReference>
<comment type="caution">
    <text evidence="1">The sequence shown here is derived from an EMBL/GenBank/DDBJ whole genome shotgun (WGS) entry which is preliminary data.</text>
</comment>
<sequence length="153" mass="15408">MNSPRDIGLTLPNRPGALGEFGEVLGRAGVSLEGGGVFTHHGSGVAHFLVNDAATAQAALESAGMGPVTVSPVVTVKLDQGTPGQLGALAKQLGDCGVNILVQYSDHANRLVLVPEPGHYGTACRLAQEWTAERAQAPGCLPRTGSGAGSSSG</sequence>
<evidence type="ECO:0000313" key="2">
    <source>
        <dbReference type="Proteomes" id="UP001139158"/>
    </source>
</evidence>
<dbReference type="InterPro" id="IPR045865">
    <property type="entry name" value="ACT-like_dom_sf"/>
</dbReference>
<evidence type="ECO:0008006" key="3">
    <source>
        <dbReference type="Google" id="ProtNLM"/>
    </source>
</evidence>